<protein>
    <submittedName>
        <fullName evidence="2">Uncharacterized protein</fullName>
    </submittedName>
</protein>
<proteinExistence type="predicted"/>
<evidence type="ECO:0000313" key="3">
    <source>
        <dbReference type="Proteomes" id="UP000775213"/>
    </source>
</evidence>
<gene>
    <name evidence="2" type="ORF">IEQ34_009418</name>
</gene>
<dbReference type="EMBL" id="JAGFBR010000009">
    <property type="protein sequence ID" value="KAH0461843.1"/>
    <property type="molecule type" value="Genomic_DNA"/>
</dbReference>
<comment type="caution">
    <text evidence="2">The sequence shown here is derived from an EMBL/GenBank/DDBJ whole genome shotgun (WGS) entry which is preliminary data.</text>
</comment>
<feature type="region of interest" description="Disordered" evidence="1">
    <location>
        <begin position="1"/>
        <end position="20"/>
    </location>
</feature>
<sequence length="72" mass="8188">MAHLNLPRSGPQRNKGPVRRAPIRRVNMTDGNTMIDLLPAINGQDFSLINTHTWYRMAIINQVREQALVTAH</sequence>
<organism evidence="2 3">
    <name type="scientific">Dendrobium chrysotoxum</name>
    <name type="common">Orchid</name>
    <dbReference type="NCBI Taxonomy" id="161865"/>
    <lineage>
        <taxon>Eukaryota</taxon>
        <taxon>Viridiplantae</taxon>
        <taxon>Streptophyta</taxon>
        <taxon>Embryophyta</taxon>
        <taxon>Tracheophyta</taxon>
        <taxon>Spermatophyta</taxon>
        <taxon>Magnoliopsida</taxon>
        <taxon>Liliopsida</taxon>
        <taxon>Asparagales</taxon>
        <taxon>Orchidaceae</taxon>
        <taxon>Epidendroideae</taxon>
        <taxon>Malaxideae</taxon>
        <taxon>Dendrobiinae</taxon>
        <taxon>Dendrobium</taxon>
    </lineage>
</organism>
<dbReference type="Proteomes" id="UP000775213">
    <property type="component" value="Unassembled WGS sequence"/>
</dbReference>
<evidence type="ECO:0000313" key="2">
    <source>
        <dbReference type="EMBL" id="KAH0461843.1"/>
    </source>
</evidence>
<dbReference type="AlphaFoldDB" id="A0AAV7H2U0"/>
<reference evidence="2 3" key="1">
    <citation type="journal article" date="2021" name="Hortic Res">
        <title>Chromosome-scale assembly of the Dendrobium chrysotoxum genome enhances the understanding of orchid evolution.</title>
        <authorList>
            <person name="Zhang Y."/>
            <person name="Zhang G.Q."/>
            <person name="Zhang D."/>
            <person name="Liu X.D."/>
            <person name="Xu X.Y."/>
            <person name="Sun W.H."/>
            <person name="Yu X."/>
            <person name="Zhu X."/>
            <person name="Wang Z.W."/>
            <person name="Zhao X."/>
            <person name="Zhong W.Y."/>
            <person name="Chen H."/>
            <person name="Yin W.L."/>
            <person name="Huang T."/>
            <person name="Niu S.C."/>
            <person name="Liu Z.J."/>
        </authorList>
    </citation>
    <scope>NUCLEOTIDE SEQUENCE [LARGE SCALE GENOMIC DNA]</scope>
    <source>
        <strain evidence="2">Lindl</strain>
    </source>
</reference>
<name>A0AAV7H2U0_DENCH</name>
<evidence type="ECO:0000256" key="1">
    <source>
        <dbReference type="SAM" id="MobiDB-lite"/>
    </source>
</evidence>
<accession>A0AAV7H2U0</accession>
<keyword evidence="3" id="KW-1185">Reference proteome</keyword>